<name>A0ABQ4YP37_9ASTR</name>
<keyword evidence="1" id="KW-0862">Zinc</keyword>
<dbReference type="PANTHER" id="PTHR31973:SF190">
    <property type="entry name" value="MULE TRANSPOSASE DOMAIN-CONTAINING PROTEIN"/>
    <property type="match status" value="1"/>
</dbReference>
<protein>
    <submittedName>
        <fullName evidence="4">Mutator type transposase</fullName>
    </submittedName>
</protein>
<gene>
    <name evidence="4" type="ORF">Tco_0728538</name>
</gene>
<evidence type="ECO:0000256" key="2">
    <source>
        <dbReference type="SAM" id="MobiDB-lite"/>
    </source>
</evidence>
<dbReference type="PANTHER" id="PTHR31973">
    <property type="entry name" value="POLYPROTEIN, PUTATIVE-RELATED"/>
    <property type="match status" value="1"/>
</dbReference>
<comment type="caution">
    <text evidence="4">The sequence shown here is derived from an EMBL/GenBank/DDBJ whole genome shotgun (WGS) entry which is preliminary data.</text>
</comment>
<organism evidence="4 5">
    <name type="scientific">Tanacetum coccineum</name>
    <dbReference type="NCBI Taxonomy" id="301880"/>
    <lineage>
        <taxon>Eukaryota</taxon>
        <taxon>Viridiplantae</taxon>
        <taxon>Streptophyta</taxon>
        <taxon>Embryophyta</taxon>
        <taxon>Tracheophyta</taxon>
        <taxon>Spermatophyta</taxon>
        <taxon>Magnoliopsida</taxon>
        <taxon>eudicotyledons</taxon>
        <taxon>Gunneridae</taxon>
        <taxon>Pentapetalae</taxon>
        <taxon>asterids</taxon>
        <taxon>campanulids</taxon>
        <taxon>Asterales</taxon>
        <taxon>Asteraceae</taxon>
        <taxon>Asteroideae</taxon>
        <taxon>Anthemideae</taxon>
        <taxon>Anthemidinae</taxon>
        <taxon>Tanacetum</taxon>
    </lineage>
</organism>
<keyword evidence="1" id="KW-0479">Metal-binding</keyword>
<dbReference type="EMBL" id="BQNB010010541">
    <property type="protein sequence ID" value="GJS78657.1"/>
    <property type="molecule type" value="Genomic_DNA"/>
</dbReference>
<evidence type="ECO:0000313" key="5">
    <source>
        <dbReference type="Proteomes" id="UP001151760"/>
    </source>
</evidence>
<accession>A0ABQ4YP37</accession>
<evidence type="ECO:0000259" key="3">
    <source>
        <dbReference type="PROSITE" id="PS50158"/>
    </source>
</evidence>
<feature type="compositionally biased region" description="Low complexity" evidence="2">
    <location>
        <begin position="467"/>
        <end position="513"/>
    </location>
</feature>
<feature type="region of interest" description="Disordered" evidence="2">
    <location>
        <begin position="453"/>
        <end position="556"/>
    </location>
</feature>
<evidence type="ECO:0000313" key="4">
    <source>
        <dbReference type="EMBL" id="GJS78657.1"/>
    </source>
</evidence>
<feature type="compositionally biased region" description="Polar residues" evidence="2">
    <location>
        <begin position="540"/>
        <end position="556"/>
    </location>
</feature>
<feature type="domain" description="CCHC-type" evidence="3">
    <location>
        <begin position="448"/>
        <end position="462"/>
    </location>
</feature>
<evidence type="ECO:0000256" key="1">
    <source>
        <dbReference type="PROSITE-ProRule" id="PRU00047"/>
    </source>
</evidence>
<feature type="region of interest" description="Disordered" evidence="2">
    <location>
        <begin position="38"/>
        <end position="87"/>
    </location>
</feature>
<dbReference type="InterPro" id="IPR001878">
    <property type="entry name" value="Znf_CCHC"/>
</dbReference>
<dbReference type="PROSITE" id="PS50158">
    <property type="entry name" value="ZF_CCHC"/>
    <property type="match status" value="1"/>
</dbReference>
<reference evidence="4" key="2">
    <citation type="submission" date="2022-01" db="EMBL/GenBank/DDBJ databases">
        <authorList>
            <person name="Yamashiro T."/>
            <person name="Shiraishi A."/>
            <person name="Satake H."/>
            <person name="Nakayama K."/>
        </authorList>
    </citation>
    <scope>NUCLEOTIDE SEQUENCE</scope>
</reference>
<proteinExistence type="predicted"/>
<feature type="compositionally biased region" description="Low complexity" evidence="2">
    <location>
        <begin position="40"/>
        <end position="85"/>
    </location>
</feature>
<keyword evidence="5" id="KW-1185">Reference proteome</keyword>
<sequence>MVKMVPHEAFACSCAEGDVVLRQSLLNILDVDFFMERDPTSSGPSTPPSYSAGPSTPQSYSSGPSTPPSYSSGPSTPPNYSSGSSRNAECSNCKHLRGKITTGRMFSAASTAAMSTFVGKYGPSKMHFLRYSPFDLVSRASERQLLGLDRAFMKGNYPGQMITAVSVDDNNGIYHVAYGIVESEYKDSYRQKGLLPALKDLFPAAEHRYCVRHIHDNINLIYKGGHYKELLWKCATAITEVHFERAMDEFKGYNRLAHKWLRKIPPKHWSRSQFSGRANCDLLINNICEVFNRQLLEARDSPVITALEYVREYLMKRIVIVQKVIEKSQGPLTPTVTKIFNAIKEKASECVVVWNGAELFQVNKVGLPEDWVHRSMRLQTWKTVYSFKINPVPGREFWEKSQMPLRLIPPYILPQVGRPGKKRKKSAGELTEMVKDGKLIRKGGTVTCCKCGQKGHNKRSCKGTSVAGSGSASASASQPASASASQPARAKQPQRQPQRAASQPASASASASACTPKPTRQTNAKNVAASGSHGAKKTPTRQSQRQKAAKKTPTTK</sequence>
<dbReference type="Proteomes" id="UP001151760">
    <property type="component" value="Unassembled WGS sequence"/>
</dbReference>
<reference evidence="4" key="1">
    <citation type="journal article" date="2022" name="Int. J. Mol. Sci.">
        <title>Draft Genome of Tanacetum Coccineum: Genomic Comparison of Closely Related Tanacetum-Family Plants.</title>
        <authorList>
            <person name="Yamashiro T."/>
            <person name="Shiraishi A."/>
            <person name="Nakayama K."/>
            <person name="Satake H."/>
        </authorList>
    </citation>
    <scope>NUCLEOTIDE SEQUENCE</scope>
</reference>
<keyword evidence="1" id="KW-0863">Zinc-finger</keyword>